<protein>
    <submittedName>
        <fullName evidence="12">Oxidoreductase</fullName>
    </submittedName>
</protein>
<accession>A0A2W2AVW8</accession>
<evidence type="ECO:0000256" key="3">
    <source>
        <dbReference type="ARBA" id="ARBA00011048"/>
    </source>
</evidence>
<dbReference type="RefSeq" id="WP_111198209.1">
    <property type="nucleotide sequence ID" value="NZ_QKVK01000004.1"/>
</dbReference>
<dbReference type="GO" id="GO:0010181">
    <property type="term" value="F:FMN binding"/>
    <property type="evidence" value="ECO:0007669"/>
    <property type="project" value="InterPro"/>
</dbReference>
<comment type="similarity">
    <text evidence="3">In the N-terminal section; belongs to the NADH:flavin oxidoreductase/NADH oxidase family.</text>
</comment>
<dbReference type="SUPFAM" id="SSF51395">
    <property type="entry name" value="FMN-linked oxidoreductases"/>
    <property type="match status" value="1"/>
</dbReference>
<evidence type="ECO:0000256" key="2">
    <source>
        <dbReference type="ARBA" id="ARBA00001966"/>
    </source>
</evidence>
<evidence type="ECO:0000313" key="13">
    <source>
        <dbReference type="Proteomes" id="UP000248795"/>
    </source>
</evidence>
<dbReference type="GO" id="GO:0033543">
    <property type="term" value="P:fatty acid beta-oxidation, unsaturated, even number, reductase/isomerase pathway"/>
    <property type="evidence" value="ECO:0007669"/>
    <property type="project" value="TreeGrafter"/>
</dbReference>
<dbReference type="EMBL" id="QKVK01000004">
    <property type="protein sequence ID" value="PZF76760.1"/>
    <property type="molecule type" value="Genomic_DNA"/>
</dbReference>
<dbReference type="GO" id="GO:0046872">
    <property type="term" value="F:metal ion binding"/>
    <property type="evidence" value="ECO:0007669"/>
    <property type="project" value="UniProtKB-KW"/>
</dbReference>
<keyword evidence="13" id="KW-1185">Reference proteome</keyword>
<dbReference type="InterPro" id="IPR013785">
    <property type="entry name" value="Aldolase_TIM"/>
</dbReference>
<dbReference type="Gene3D" id="3.20.20.70">
    <property type="entry name" value="Aldolase class I"/>
    <property type="match status" value="1"/>
</dbReference>
<dbReference type="Pfam" id="PF07992">
    <property type="entry name" value="Pyr_redox_2"/>
    <property type="match status" value="1"/>
</dbReference>
<evidence type="ECO:0000256" key="5">
    <source>
        <dbReference type="ARBA" id="ARBA00022643"/>
    </source>
</evidence>
<proteinExistence type="inferred from homology"/>
<dbReference type="AlphaFoldDB" id="A0A2W2AVW8"/>
<reference evidence="13" key="1">
    <citation type="submission" date="2018-06" db="EMBL/GenBank/DDBJ databases">
        <title>Aestuariibacter litoralis strain KCTC 52945T.</title>
        <authorList>
            <person name="Li X."/>
            <person name="Salam N."/>
            <person name="Li J.-L."/>
            <person name="Chen Y.-M."/>
            <person name="Yang Z.-W."/>
            <person name="Zhang L.-Y."/>
            <person name="Han M.-X."/>
            <person name="Xiao M."/>
            <person name="Li W.-J."/>
        </authorList>
    </citation>
    <scope>NUCLEOTIDE SEQUENCE [LARGE SCALE GENOMIC DNA]</scope>
    <source>
        <strain evidence="13">KCTC 52945</strain>
    </source>
</reference>
<dbReference type="GO" id="GO:0008670">
    <property type="term" value="F:2,4-dienoyl-CoA reductase (NADPH) activity"/>
    <property type="evidence" value="ECO:0007669"/>
    <property type="project" value="TreeGrafter"/>
</dbReference>
<evidence type="ECO:0000313" key="12">
    <source>
        <dbReference type="EMBL" id="PZF76760.1"/>
    </source>
</evidence>
<dbReference type="PRINTS" id="PR00368">
    <property type="entry name" value="FADPNR"/>
</dbReference>
<dbReference type="Proteomes" id="UP000248795">
    <property type="component" value="Unassembled WGS sequence"/>
</dbReference>
<dbReference type="GO" id="GO:0051536">
    <property type="term" value="F:iron-sulfur cluster binding"/>
    <property type="evidence" value="ECO:0007669"/>
    <property type="project" value="UniProtKB-KW"/>
</dbReference>
<dbReference type="Gene3D" id="3.50.50.60">
    <property type="entry name" value="FAD/NAD(P)-binding domain"/>
    <property type="match status" value="1"/>
</dbReference>
<keyword evidence="5" id="KW-0288">FMN</keyword>
<dbReference type="Gene3D" id="3.40.50.720">
    <property type="entry name" value="NAD(P)-binding Rossmann-like Domain"/>
    <property type="match status" value="1"/>
</dbReference>
<dbReference type="PRINTS" id="PR00411">
    <property type="entry name" value="PNDRDTASEI"/>
</dbReference>
<feature type="domain" description="NADH:flavin oxidoreductase/NADH oxidase N-terminal" evidence="10">
    <location>
        <begin position="6"/>
        <end position="337"/>
    </location>
</feature>
<evidence type="ECO:0000259" key="11">
    <source>
        <dbReference type="Pfam" id="PF07992"/>
    </source>
</evidence>
<dbReference type="PANTHER" id="PTHR42917:SF2">
    <property type="entry name" value="2,4-DIENOYL-COA REDUCTASE [(2E)-ENOYL-COA-PRODUCING]"/>
    <property type="match status" value="1"/>
</dbReference>
<sequence>MMFPHLFSPFTLKSTEIRNRIFSTGHDTYLPEGGLPSDSLIAYQRARARGGAGLIVIQVVGVHETSRYTEALLMGTSDDCIKPFTRLVDAIHEQGTKVFVQLFHPGRELLGRPNGVVQPAFAPSHSPSERFKVIPREMSQSMIGEIVDGFAQAARRMAAAGADGVEIVASHGYLPAQFMNPRVNHREDQYGGSFDNRLRFTREAIAAIRQQVPGEFIVGMRMSGDEHDEDGLVEDDSVAIARALAPELDYLNVIAGTSATASGAAHIVPSMANSTAYVAPFAQKVKQSTGKAVFVAGRINQPQIAEQVLASGAADMCGMTRAMIADPEMANKARAGKVDDIRACIGCNQACIGHFQLGLSISCIQHPETGRELDYGEKPRAAVRRKVLVVGGGPAGLKAAAVAAERGHDVQLHEREAQTGGQARLAQLLPKRAEFGGIATNLTAEAERHGAILHRRSEVTRDLLLAEKPDVVILATGSRPHAPPLEGEAAQLVHVVDILAGRASTGQKVVVYDWMGDWGGSGIAEKLAAEGANVRLAVNHHCASASIQTYVRFEQVARLHKLGVEVHPWLRLYGADGRTAYFIHTPSREAVVMEDVDTIVLNTPNLQDDGLVAVLDELGIPYHLAGDALSPRTAEEAVYEGMLAGLAV</sequence>
<organism evidence="12 13">
    <name type="scientific">Aestuariivirga litoralis</name>
    <dbReference type="NCBI Taxonomy" id="2650924"/>
    <lineage>
        <taxon>Bacteria</taxon>
        <taxon>Pseudomonadati</taxon>
        <taxon>Pseudomonadota</taxon>
        <taxon>Alphaproteobacteria</taxon>
        <taxon>Hyphomicrobiales</taxon>
        <taxon>Aestuariivirgaceae</taxon>
        <taxon>Aestuariivirga</taxon>
    </lineage>
</organism>
<keyword evidence="7" id="KW-0560">Oxidoreductase</keyword>
<keyword evidence="4" id="KW-0285">Flavoprotein</keyword>
<evidence type="ECO:0000256" key="9">
    <source>
        <dbReference type="ARBA" id="ARBA00023014"/>
    </source>
</evidence>
<comment type="cofactor">
    <cofactor evidence="2">
        <name>[4Fe-4S] cluster</name>
        <dbReference type="ChEBI" id="CHEBI:49883"/>
    </cofactor>
</comment>
<dbReference type="InterPro" id="IPR001155">
    <property type="entry name" value="OxRdtase_FMN_N"/>
</dbReference>
<feature type="domain" description="FAD/NAD(P)-binding" evidence="11">
    <location>
        <begin position="386"/>
        <end position="500"/>
    </location>
</feature>
<dbReference type="InterPro" id="IPR036188">
    <property type="entry name" value="FAD/NAD-bd_sf"/>
</dbReference>
<gene>
    <name evidence="12" type="ORF">DK847_09810</name>
</gene>
<dbReference type="Pfam" id="PF00724">
    <property type="entry name" value="Oxidored_FMN"/>
    <property type="match status" value="1"/>
</dbReference>
<evidence type="ECO:0000256" key="6">
    <source>
        <dbReference type="ARBA" id="ARBA00022723"/>
    </source>
</evidence>
<dbReference type="SUPFAM" id="SSF51905">
    <property type="entry name" value="FAD/NAD(P)-binding domain"/>
    <property type="match status" value="1"/>
</dbReference>
<dbReference type="SUPFAM" id="SSF51971">
    <property type="entry name" value="Nucleotide-binding domain"/>
    <property type="match status" value="1"/>
</dbReference>
<comment type="cofactor">
    <cofactor evidence="1">
        <name>FMN</name>
        <dbReference type="ChEBI" id="CHEBI:58210"/>
    </cofactor>
</comment>
<name>A0A2W2AVW8_9HYPH</name>
<evidence type="ECO:0000259" key="10">
    <source>
        <dbReference type="Pfam" id="PF00724"/>
    </source>
</evidence>
<dbReference type="PANTHER" id="PTHR42917">
    <property type="entry name" value="2,4-DIENOYL-COA REDUCTASE"/>
    <property type="match status" value="1"/>
</dbReference>
<evidence type="ECO:0000256" key="8">
    <source>
        <dbReference type="ARBA" id="ARBA00023004"/>
    </source>
</evidence>
<dbReference type="InterPro" id="IPR023753">
    <property type="entry name" value="FAD/NAD-binding_dom"/>
</dbReference>
<dbReference type="InterPro" id="IPR051793">
    <property type="entry name" value="NADH:flavin_oxidoreductase"/>
</dbReference>
<evidence type="ECO:0000256" key="4">
    <source>
        <dbReference type="ARBA" id="ARBA00022630"/>
    </source>
</evidence>
<keyword evidence="8" id="KW-0408">Iron</keyword>
<keyword evidence="6" id="KW-0479">Metal-binding</keyword>
<evidence type="ECO:0000256" key="1">
    <source>
        <dbReference type="ARBA" id="ARBA00001917"/>
    </source>
</evidence>
<evidence type="ECO:0000256" key="7">
    <source>
        <dbReference type="ARBA" id="ARBA00023002"/>
    </source>
</evidence>
<comment type="caution">
    <text evidence="12">The sequence shown here is derived from an EMBL/GenBank/DDBJ whole genome shotgun (WGS) entry which is preliminary data.</text>
</comment>
<keyword evidence="9" id="KW-0411">Iron-sulfur</keyword>